<name>A0A0P9PFN4_PSEA0</name>
<evidence type="ECO:0000313" key="1">
    <source>
        <dbReference type="EMBL" id="KPX18852.1"/>
    </source>
</evidence>
<sequence>MRQVVASLARTLVLSYQFARTLSGSLLIDCCVVMKVTAQVKSRYTCSLNFVIQPILLADLRAKTAAI</sequence>
<proteinExistence type="predicted"/>
<accession>A0A0P9PFN4</accession>
<reference evidence="1 2" key="1">
    <citation type="submission" date="2015-09" db="EMBL/GenBank/DDBJ databases">
        <title>Genome announcement of multiple Pseudomonas syringae strains.</title>
        <authorList>
            <person name="Thakur S."/>
            <person name="Wang P.W."/>
            <person name="Gong Y."/>
            <person name="Weir B.S."/>
            <person name="Guttman D.S."/>
        </authorList>
    </citation>
    <scope>NUCLEOTIDE SEQUENCE [LARGE SCALE GENOMIC DNA]</scope>
    <source>
        <strain evidence="1 2">ICMP9150</strain>
    </source>
</reference>
<dbReference type="PATRIC" id="fig|235272.12.peg.646"/>
<organism evidence="1 2">
    <name type="scientific">Pseudomonas amygdali pv. dendropanacis</name>
    <dbReference type="NCBI Taxonomy" id="235272"/>
    <lineage>
        <taxon>Bacteria</taxon>
        <taxon>Pseudomonadati</taxon>
        <taxon>Pseudomonadota</taxon>
        <taxon>Gammaproteobacteria</taxon>
        <taxon>Pseudomonadales</taxon>
        <taxon>Pseudomonadaceae</taxon>
        <taxon>Pseudomonas</taxon>
        <taxon>Pseudomonas amygdali</taxon>
    </lineage>
</organism>
<gene>
    <name evidence="1" type="ORF">ALO71_102698</name>
</gene>
<dbReference type="EMBL" id="LJQG01000162">
    <property type="protein sequence ID" value="KPX18852.1"/>
    <property type="molecule type" value="Genomic_DNA"/>
</dbReference>
<dbReference type="Proteomes" id="UP000050346">
    <property type="component" value="Unassembled WGS sequence"/>
</dbReference>
<protein>
    <submittedName>
        <fullName evidence="1">Uncharacterized protein</fullName>
    </submittedName>
</protein>
<dbReference type="AlphaFoldDB" id="A0A0P9PFN4"/>
<evidence type="ECO:0000313" key="2">
    <source>
        <dbReference type="Proteomes" id="UP000050346"/>
    </source>
</evidence>
<comment type="caution">
    <text evidence="1">The sequence shown here is derived from an EMBL/GenBank/DDBJ whole genome shotgun (WGS) entry which is preliminary data.</text>
</comment>